<reference evidence="1 2" key="1">
    <citation type="journal article" date="2023" name="Science">
        <title>Complex scaffold remodeling in plant triterpene biosynthesis.</title>
        <authorList>
            <person name="De La Pena R."/>
            <person name="Hodgson H."/>
            <person name="Liu J.C."/>
            <person name="Stephenson M.J."/>
            <person name="Martin A.C."/>
            <person name="Owen C."/>
            <person name="Harkess A."/>
            <person name="Leebens-Mack J."/>
            <person name="Jimenez L.E."/>
            <person name="Osbourn A."/>
            <person name="Sattely E.S."/>
        </authorList>
    </citation>
    <scope>NUCLEOTIDE SEQUENCE [LARGE SCALE GENOMIC DNA]</scope>
    <source>
        <strain evidence="2">cv. JPN11</strain>
        <tissue evidence="1">Leaf</tissue>
    </source>
</reference>
<protein>
    <submittedName>
        <fullName evidence="1">Cytochrome P450</fullName>
    </submittedName>
</protein>
<proteinExistence type="predicted"/>
<gene>
    <name evidence="1" type="ORF">OWV82_013224</name>
</gene>
<comment type="caution">
    <text evidence="1">The sequence shown here is derived from an EMBL/GenBank/DDBJ whole genome shotgun (WGS) entry which is preliminary data.</text>
</comment>
<name>A0ACC1XUJ6_MELAZ</name>
<sequence>MEDATILYTALYLFLIFAFNFLFQLRTRHKNLPPSPPSLPIIGHLHLVRQPLHRFLYGLSKKYGPVFSLRLGSRLVVVVSSSEVAEECFTTNDVVFANRPTSLMGKHFSYNHTTLLQAPYGDHWRNLRRITTIEIFSSKRLNMFLPIRRDEIKRLLKKLSSGSRQEFSKVELKTMFSELTINVMMRIVAGKRYYGDDVENEEEARRFREIAKEAFDLGGTSNPGDYLPILNWVGNLEKRIVNLGKRMDEFLQGLVDEHRNKKAGLESMDSMIDHIAFFARVPA</sequence>
<dbReference type="EMBL" id="CM051400">
    <property type="protein sequence ID" value="KAJ4714793.1"/>
    <property type="molecule type" value="Genomic_DNA"/>
</dbReference>
<accession>A0ACC1XUJ6</accession>
<organism evidence="1 2">
    <name type="scientific">Melia azedarach</name>
    <name type="common">Chinaberry tree</name>
    <dbReference type="NCBI Taxonomy" id="155640"/>
    <lineage>
        <taxon>Eukaryota</taxon>
        <taxon>Viridiplantae</taxon>
        <taxon>Streptophyta</taxon>
        <taxon>Embryophyta</taxon>
        <taxon>Tracheophyta</taxon>
        <taxon>Spermatophyta</taxon>
        <taxon>Magnoliopsida</taxon>
        <taxon>eudicotyledons</taxon>
        <taxon>Gunneridae</taxon>
        <taxon>Pentapetalae</taxon>
        <taxon>rosids</taxon>
        <taxon>malvids</taxon>
        <taxon>Sapindales</taxon>
        <taxon>Meliaceae</taxon>
        <taxon>Melia</taxon>
    </lineage>
</organism>
<evidence type="ECO:0000313" key="2">
    <source>
        <dbReference type="Proteomes" id="UP001164539"/>
    </source>
</evidence>
<dbReference type="Proteomes" id="UP001164539">
    <property type="component" value="Chromosome 7"/>
</dbReference>
<keyword evidence="2" id="KW-1185">Reference proteome</keyword>
<evidence type="ECO:0000313" key="1">
    <source>
        <dbReference type="EMBL" id="KAJ4714793.1"/>
    </source>
</evidence>